<keyword evidence="1" id="KW-0812">Transmembrane</keyword>
<evidence type="ECO:0000313" key="3">
    <source>
        <dbReference type="EMBL" id="TYL83681.1"/>
    </source>
</evidence>
<dbReference type="SMART" id="SM00304">
    <property type="entry name" value="HAMP"/>
    <property type="match status" value="1"/>
</dbReference>
<evidence type="ECO:0000313" key="4">
    <source>
        <dbReference type="Proteomes" id="UP000324853"/>
    </source>
</evidence>
<name>A0A5S4WNM4_9BRAD</name>
<dbReference type="SUPFAM" id="SSF158472">
    <property type="entry name" value="HAMP domain-like"/>
    <property type="match status" value="1"/>
</dbReference>
<evidence type="ECO:0000256" key="1">
    <source>
        <dbReference type="SAM" id="Phobius"/>
    </source>
</evidence>
<dbReference type="Gene3D" id="6.10.340.10">
    <property type="match status" value="1"/>
</dbReference>
<dbReference type="PROSITE" id="PS50885">
    <property type="entry name" value="HAMP"/>
    <property type="match status" value="1"/>
</dbReference>
<dbReference type="RefSeq" id="WP_148752166.1">
    <property type="nucleotide sequence ID" value="NZ_VSSR01000026.1"/>
</dbReference>
<protein>
    <submittedName>
        <fullName evidence="3">HAMP domain-containing protein</fullName>
    </submittedName>
</protein>
<proteinExistence type="predicted"/>
<comment type="caution">
    <text evidence="3">The sequence shown here is derived from an EMBL/GenBank/DDBJ whole genome shotgun (WGS) entry which is preliminary data.</text>
</comment>
<dbReference type="GO" id="GO:0007165">
    <property type="term" value="P:signal transduction"/>
    <property type="evidence" value="ECO:0007669"/>
    <property type="project" value="InterPro"/>
</dbReference>
<feature type="domain" description="HAMP" evidence="2">
    <location>
        <begin position="43"/>
        <end position="96"/>
    </location>
</feature>
<reference evidence="3 4" key="1">
    <citation type="submission" date="2019-08" db="EMBL/GenBank/DDBJ databases">
        <title>Bradyrhizobium hipponensis sp. nov., a rhizobium isolated from a Lupinus angustifolius root nodule in Tunisia.</title>
        <authorList>
            <person name="Off K."/>
            <person name="Rejili M."/>
            <person name="Mars M."/>
            <person name="Brachmann A."/>
            <person name="Marin M."/>
        </authorList>
    </citation>
    <scope>NUCLEOTIDE SEQUENCE [LARGE SCALE GENOMIC DNA]</scope>
    <source>
        <strain evidence="3 4">CTAW11</strain>
    </source>
</reference>
<dbReference type="Proteomes" id="UP000324853">
    <property type="component" value="Unassembled WGS sequence"/>
</dbReference>
<feature type="transmembrane region" description="Helical" evidence="1">
    <location>
        <begin position="25"/>
        <end position="46"/>
    </location>
</feature>
<accession>A0A5S4WNM4</accession>
<dbReference type="InterPro" id="IPR003660">
    <property type="entry name" value="HAMP_dom"/>
</dbReference>
<evidence type="ECO:0000259" key="2">
    <source>
        <dbReference type="PROSITE" id="PS50885"/>
    </source>
</evidence>
<dbReference type="EMBL" id="VSSR01000026">
    <property type="protein sequence ID" value="TYL83681.1"/>
    <property type="molecule type" value="Genomic_DNA"/>
</dbReference>
<keyword evidence="1" id="KW-1133">Transmembrane helix</keyword>
<sequence>MTVLFGSSLVAVEKAKTNFATSLVWKNALALLVLLPIVFFLAHLVTKQLVHLAAAMRQLAQGQFDVQLPGIQRNDEIGDIARAVENFKIVAAEKAKMQQADARAGVERRRHMQELASSFEQSVGTIIETVSSNAGVLETAADTLTVTAETTQRLSSAVVAASEQASGNVNSVASSASEMSNSTREIDKQVMESTRIANEAVAPASKADARIADLN</sequence>
<dbReference type="PANTHER" id="PTHR32089:SF112">
    <property type="entry name" value="LYSOZYME-LIKE PROTEIN-RELATED"/>
    <property type="match status" value="1"/>
</dbReference>
<dbReference type="AlphaFoldDB" id="A0A5S4WNM4"/>
<dbReference type="CDD" id="cd06225">
    <property type="entry name" value="HAMP"/>
    <property type="match status" value="1"/>
</dbReference>
<dbReference type="SUPFAM" id="SSF58104">
    <property type="entry name" value="Methyl-accepting chemotaxis protein (MCP) signaling domain"/>
    <property type="match status" value="1"/>
</dbReference>
<dbReference type="OrthoDB" id="8320983at2"/>
<organism evidence="3 4">
    <name type="scientific">Bradyrhizobium cytisi</name>
    <dbReference type="NCBI Taxonomy" id="515489"/>
    <lineage>
        <taxon>Bacteria</taxon>
        <taxon>Pseudomonadati</taxon>
        <taxon>Pseudomonadota</taxon>
        <taxon>Alphaproteobacteria</taxon>
        <taxon>Hyphomicrobiales</taxon>
        <taxon>Nitrobacteraceae</taxon>
        <taxon>Bradyrhizobium</taxon>
    </lineage>
</organism>
<dbReference type="PANTHER" id="PTHR32089">
    <property type="entry name" value="METHYL-ACCEPTING CHEMOTAXIS PROTEIN MCPB"/>
    <property type="match status" value="1"/>
</dbReference>
<keyword evidence="4" id="KW-1185">Reference proteome</keyword>
<keyword evidence="1" id="KW-0472">Membrane</keyword>
<gene>
    <name evidence="3" type="ORF">FXB38_17735</name>
</gene>
<dbReference type="Pfam" id="PF00672">
    <property type="entry name" value="HAMP"/>
    <property type="match status" value="1"/>
</dbReference>
<dbReference type="GO" id="GO:0016020">
    <property type="term" value="C:membrane"/>
    <property type="evidence" value="ECO:0007669"/>
    <property type="project" value="InterPro"/>
</dbReference>